<dbReference type="InterPro" id="IPR011009">
    <property type="entry name" value="Kinase-like_dom_sf"/>
</dbReference>
<dbReference type="Pfam" id="PF00069">
    <property type="entry name" value="Pkinase"/>
    <property type="match status" value="1"/>
</dbReference>
<evidence type="ECO:0000259" key="5">
    <source>
        <dbReference type="PROSITE" id="PS50011"/>
    </source>
</evidence>
<dbReference type="Gene3D" id="1.10.510.10">
    <property type="entry name" value="Transferase(Phosphotransferase) domain 1"/>
    <property type="match status" value="1"/>
</dbReference>
<dbReference type="PROSITE" id="PS00107">
    <property type="entry name" value="PROTEIN_KINASE_ATP"/>
    <property type="match status" value="1"/>
</dbReference>
<dbReference type="GO" id="GO:0004672">
    <property type="term" value="F:protein kinase activity"/>
    <property type="evidence" value="ECO:0007669"/>
    <property type="project" value="InterPro"/>
</dbReference>
<keyword evidence="2 3" id="KW-0067">ATP-binding</keyword>
<dbReference type="EMBL" id="ML978722">
    <property type="protein sequence ID" value="KAF2086995.1"/>
    <property type="molecule type" value="Genomic_DNA"/>
</dbReference>
<evidence type="ECO:0000313" key="6">
    <source>
        <dbReference type="EMBL" id="KAF2086995.1"/>
    </source>
</evidence>
<protein>
    <submittedName>
        <fullName evidence="6">Kinase-like protein</fullName>
    </submittedName>
</protein>
<organism evidence="6 7">
    <name type="scientific">Saccharata proteae CBS 121410</name>
    <dbReference type="NCBI Taxonomy" id="1314787"/>
    <lineage>
        <taxon>Eukaryota</taxon>
        <taxon>Fungi</taxon>
        <taxon>Dikarya</taxon>
        <taxon>Ascomycota</taxon>
        <taxon>Pezizomycotina</taxon>
        <taxon>Dothideomycetes</taxon>
        <taxon>Dothideomycetes incertae sedis</taxon>
        <taxon>Botryosphaeriales</taxon>
        <taxon>Saccharataceae</taxon>
        <taxon>Saccharata</taxon>
    </lineage>
</organism>
<dbReference type="PROSITE" id="PS00108">
    <property type="entry name" value="PROTEIN_KINASE_ST"/>
    <property type="match status" value="1"/>
</dbReference>
<reference evidence="6" key="1">
    <citation type="journal article" date="2020" name="Stud. Mycol.">
        <title>101 Dothideomycetes genomes: a test case for predicting lifestyles and emergence of pathogens.</title>
        <authorList>
            <person name="Haridas S."/>
            <person name="Albert R."/>
            <person name="Binder M."/>
            <person name="Bloem J."/>
            <person name="Labutti K."/>
            <person name="Salamov A."/>
            <person name="Andreopoulos B."/>
            <person name="Baker S."/>
            <person name="Barry K."/>
            <person name="Bills G."/>
            <person name="Bluhm B."/>
            <person name="Cannon C."/>
            <person name="Castanera R."/>
            <person name="Culley D."/>
            <person name="Daum C."/>
            <person name="Ezra D."/>
            <person name="Gonzalez J."/>
            <person name="Henrissat B."/>
            <person name="Kuo A."/>
            <person name="Liang C."/>
            <person name="Lipzen A."/>
            <person name="Lutzoni F."/>
            <person name="Magnuson J."/>
            <person name="Mondo S."/>
            <person name="Nolan M."/>
            <person name="Ohm R."/>
            <person name="Pangilinan J."/>
            <person name="Park H.-J."/>
            <person name="Ramirez L."/>
            <person name="Alfaro M."/>
            <person name="Sun H."/>
            <person name="Tritt A."/>
            <person name="Yoshinaga Y."/>
            <person name="Zwiers L.-H."/>
            <person name="Turgeon B."/>
            <person name="Goodwin S."/>
            <person name="Spatafora J."/>
            <person name="Crous P."/>
            <person name="Grigoriev I."/>
        </authorList>
    </citation>
    <scope>NUCLEOTIDE SEQUENCE</scope>
    <source>
        <strain evidence="6">CBS 121410</strain>
    </source>
</reference>
<dbReference type="PANTHER" id="PTHR24347">
    <property type="entry name" value="SERINE/THREONINE-PROTEIN KINASE"/>
    <property type="match status" value="1"/>
</dbReference>
<accession>A0A9P4HS65</accession>
<keyword evidence="1 3" id="KW-0547">Nucleotide-binding</keyword>
<dbReference type="GO" id="GO:0005524">
    <property type="term" value="F:ATP binding"/>
    <property type="evidence" value="ECO:0007669"/>
    <property type="project" value="UniProtKB-UniRule"/>
</dbReference>
<keyword evidence="6" id="KW-0418">Kinase</keyword>
<name>A0A9P4HS65_9PEZI</name>
<feature type="region of interest" description="Disordered" evidence="4">
    <location>
        <begin position="534"/>
        <end position="581"/>
    </location>
</feature>
<evidence type="ECO:0000256" key="1">
    <source>
        <dbReference type="ARBA" id="ARBA00022741"/>
    </source>
</evidence>
<sequence>MSTNIPPLVYVEDISTNGTRLLRASQPYDVRQSRNEIPMSGNLGIVLLNNQDGLRINDHLTADYCPLQTFQVPPDQFDEMHRLEHQCFAERYTIHGRKLGLGGHGSVYVAVHQQSQRQLACKIVGCESSNELYSDRPWQRDSKKNESSAVKEKHEARVHRIFSEFNVLKSLNHPNIITLEKVFCGPHNIYIFQQLVTGGDLFSFIEKRGSTNDVESAVILRQILEAVDYLHDRNIVHRDLKPDNILMTSTKPGARILLSDFGAARSIPVDGASSQPGSGAKERMFSVVGTLEYAAPEIHKKNKTLPKDRGYTKAVDMWAIGCIASALLTGDVVFTDRHNPSYRTDPGSVILTMAAECNLEVLDTSPLWEHVGVAPKDFIRGTLMLDESKRLTVKQALAHFWFANPRHVADFNAVYQKSIEGWRPKRKTFKLIERIVPSPSHSHLQEAGRSSYFTVPMSTPASALAVEERSKMFTASPLPPIAEEAESVIDSDHGVSPFQDDHGAATGLAMQRLSLSQHETALESEDELMLSDNTISHTGFGQGGGSCELDTVVHDSPYIPDTPPHGQKRRPTTYSEGLEDDEMYEAMVNAAQRASPAIDDAYERTPKRRYVA</sequence>
<dbReference type="OrthoDB" id="74764at2759"/>
<proteinExistence type="predicted"/>
<evidence type="ECO:0000256" key="4">
    <source>
        <dbReference type="SAM" id="MobiDB-lite"/>
    </source>
</evidence>
<dbReference type="InterPro" id="IPR000719">
    <property type="entry name" value="Prot_kinase_dom"/>
</dbReference>
<dbReference type="InterPro" id="IPR008271">
    <property type="entry name" value="Ser/Thr_kinase_AS"/>
</dbReference>
<feature type="region of interest" description="Disordered" evidence="4">
    <location>
        <begin position="593"/>
        <end position="612"/>
    </location>
</feature>
<dbReference type="Proteomes" id="UP000799776">
    <property type="component" value="Unassembled WGS sequence"/>
</dbReference>
<feature type="domain" description="Protein kinase" evidence="5">
    <location>
        <begin position="93"/>
        <end position="402"/>
    </location>
</feature>
<dbReference type="SUPFAM" id="SSF56112">
    <property type="entry name" value="Protein kinase-like (PK-like)"/>
    <property type="match status" value="1"/>
</dbReference>
<dbReference type="SMART" id="SM00220">
    <property type="entry name" value="S_TKc"/>
    <property type="match status" value="1"/>
</dbReference>
<dbReference type="AlphaFoldDB" id="A0A9P4HS65"/>
<comment type="caution">
    <text evidence="6">The sequence shown here is derived from an EMBL/GenBank/DDBJ whole genome shotgun (WGS) entry which is preliminary data.</text>
</comment>
<keyword evidence="7" id="KW-1185">Reference proteome</keyword>
<evidence type="ECO:0000256" key="2">
    <source>
        <dbReference type="ARBA" id="ARBA00022840"/>
    </source>
</evidence>
<dbReference type="Gene3D" id="3.30.200.20">
    <property type="entry name" value="Phosphorylase Kinase, domain 1"/>
    <property type="match status" value="1"/>
</dbReference>
<evidence type="ECO:0000256" key="3">
    <source>
        <dbReference type="PROSITE-ProRule" id="PRU10141"/>
    </source>
</evidence>
<dbReference type="PROSITE" id="PS50011">
    <property type="entry name" value="PROTEIN_KINASE_DOM"/>
    <property type="match status" value="1"/>
</dbReference>
<keyword evidence="6" id="KW-0808">Transferase</keyword>
<evidence type="ECO:0000313" key="7">
    <source>
        <dbReference type="Proteomes" id="UP000799776"/>
    </source>
</evidence>
<feature type="binding site" evidence="3">
    <location>
        <position position="122"/>
    </location>
    <ligand>
        <name>ATP</name>
        <dbReference type="ChEBI" id="CHEBI:30616"/>
    </ligand>
</feature>
<dbReference type="InterPro" id="IPR017441">
    <property type="entry name" value="Protein_kinase_ATP_BS"/>
</dbReference>
<gene>
    <name evidence="6" type="ORF">K490DRAFT_66309</name>
</gene>